<dbReference type="Pfam" id="PF03358">
    <property type="entry name" value="FMN_red"/>
    <property type="match status" value="1"/>
</dbReference>
<feature type="domain" description="NADPH-dependent FMN reductase-like" evidence="2">
    <location>
        <begin position="11"/>
        <end position="152"/>
    </location>
</feature>
<dbReference type="SUPFAM" id="SSF52218">
    <property type="entry name" value="Flavoproteins"/>
    <property type="match status" value="1"/>
</dbReference>
<dbReference type="EMBL" id="DONK01000276">
    <property type="protein sequence ID" value="HBU53137.1"/>
    <property type="molecule type" value="Genomic_DNA"/>
</dbReference>
<dbReference type="GO" id="GO:0005829">
    <property type="term" value="C:cytosol"/>
    <property type="evidence" value="ECO:0007669"/>
    <property type="project" value="TreeGrafter"/>
</dbReference>
<dbReference type="Gene3D" id="3.40.50.360">
    <property type="match status" value="1"/>
</dbReference>
<sequence length="212" mass="23696">MFIFKLWEKVMKVAVICGSQRKSSQTAKVGQYAVNHLTDLGHDTYFLDLAVHPLTNFDDSFWSEPSGTLQTQWQPISDELKSADALIVITPDWHGMVPSCLKNFFLYCGVKETANKPGLIIALSASTGGYLPVAELRISSSKNNRICWIPDHLIIRNVKACFNTPRPSEDKDDTYIQARFSHSLSLLLQYAVGLSGVRESAVADYKTYPFGM</sequence>
<dbReference type="PANTHER" id="PTHR30543:SF31">
    <property type="entry name" value="NADPH-DEPENDENT AZOREDUCTASE AZR"/>
    <property type="match status" value="1"/>
</dbReference>
<dbReference type="PANTHER" id="PTHR30543">
    <property type="entry name" value="CHROMATE REDUCTASE"/>
    <property type="match status" value="1"/>
</dbReference>
<evidence type="ECO:0000259" key="2">
    <source>
        <dbReference type="Pfam" id="PF03358"/>
    </source>
</evidence>
<keyword evidence="1" id="KW-0288">FMN</keyword>
<evidence type="ECO:0000313" key="6">
    <source>
        <dbReference type="Proteomes" id="UP000264779"/>
    </source>
</evidence>
<dbReference type="EMBL" id="DNAN01000054">
    <property type="protein sequence ID" value="HAW74398.1"/>
    <property type="molecule type" value="Genomic_DNA"/>
</dbReference>
<accession>A0A350NZD1</accession>
<evidence type="ECO:0000313" key="4">
    <source>
        <dbReference type="EMBL" id="HBU53137.1"/>
    </source>
</evidence>
<dbReference type="Proteomes" id="UP000263517">
    <property type="component" value="Unassembled WGS sequence"/>
</dbReference>
<dbReference type="InterPro" id="IPR050712">
    <property type="entry name" value="NAD(P)H-dep_reductase"/>
</dbReference>
<evidence type="ECO:0000313" key="3">
    <source>
        <dbReference type="EMBL" id="HAW74398.1"/>
    </source>
</evidence>
<dbReference type="STRING" id="589873.EP12_19170"/>
<comment type="caution">
    <text evidence="3">The sequence shown here is derived from an EMBL/GenBank/DDBJ whole genome shotgun (WGS) entry which is preliminary data.</text>
</comment>
<dbReference type="InterPro" id="IPR005025">
    <property type="entry name" value="FMN_Rdtase-like_dom"/>
</dbReference>
<name>A0A350NZD1_9ALTE</name>
<dbReference type="AlphaFoldDB" id="A0A350NZD1"/>
<proteinExistence type="predicted"/>
<dbReference type="GO" id="GO:0010181">
    <property type="term" value="F:FMN binding"/>
    <property type="evidence" value="ECO:0007669"/>
    <property type="project" value="TreeGrafter"/>
</dbReference>
<dbReference type="Proteomes" id="UP000264779">
    <property type="component" value="Unassembled WGS sequence"/>
</dbReference>
<reference evidence="5 6" key="1">
    <citation type="journal article" date="2018" name="Nat. Biotechnol.">
        <title>A standardized bacterial taxonomy based on genome phylogeny substantially revises the tree of life.</title>
        <authorList>
            <person name="Parks D.H."/>
            <person name="Chuvochina M."/>
            <person name="Waite D.W."/>
            <person name="Rinke C."/>
            <person name="Skarshewski A."/>
            <person name="Chaumeil P.A."/>
            <person name="Hugenholtz P."/>
        </authorList>
    </citation>
    <scope>NUCLEOTIDE SEQUENCE [LARGE SCALE GENOMIC DNA]</scope>
    <source>
        <strain evidence="4">UBA11621</strain>
        <strain evidence="3">UBA11978</strain>
    </source>
</reference>
<keyword evidence="1" id="KW-0285">Flavoprotein</keyword>
<gene>
    <name evidence="3" type="ORF">DCW74_01535</name>
    <name evidence="4" type="ORF">DEB45_17945</name>
</gene>
<dbReference type="GO" id="GO:0016491">
    <property type="term" value="F:oxidoreductase activity"/>
    <property type="evidence" value="ECO:0007669"/>
    <property type="project" value="InterPro"/>
</dbReference>
<organism evidence="3 5">
    <name type="scientific">Alteromonas australica</name>
    <dbReference type="NCBI Taxonomy" id="589873"/>
    <lineage>
        <taxon>Bacteria</taxon>
        <taxon>Pseudomonadati</taxon>
        <taxon>Pseudomonadota</taxon>
        <taxon>Gammaproteobacteria</taxon>
        <taxon>Alteromonadales</taxon>
        <taxon>Alteromonadaceae</taxon>
        <taxon>Alteromonas/Salinimonas group</taxon>
        <taxon>Alteromonas</taxon>
    </lineage>
</organism>
<protein>
    <submittedName>
        <fullName evidence="3">NADPH-dependent oxidoreductase</fullName>
    </submittedName>
</protein>
<evidence type="ECO:0000313" key="5">
    <source>
        <dbReference type="Proteomes" id="UP000263517"/>
    </source>
</evidence>
<dbReference type="InterPro" id="IPR029039">
    <property type="entry name" value="Flavoprotein-like_sf"/>
</dbReference>
<evidence type="ECO:0000256" key="1">
    <source>
        <dbReference type="ARBA" id="ARBA00022643"/>
    </source>
</evidence>